<protein>
    <submittedName>
        <fullName evidence="1">DNA-binding protein</fullName>
    </submittedName>
</protein>
<sequence length="185" mass="19805">MQNKRKLQIGVMGSAADLKYSKSIERLAEQVGELLAEKDVVVIFGAEKDYDSLSTAACRGAKKANGFTIGITYGKDKKVYEKNADVIIPTGMERGGGREFILSLACDAMIIINGGSGTLNEAVVAYQANIPVIALVGSGGWSDKLANTYLDSRKRIKIVPAKTAKEAVELAIKLGIQRIIKGEVN</sequence>
<dbReference type="InterPro" id="IPR041164">
    <property type="entry name" value="LDcluster4"/>
</dbReference>
<dbReference type="Proteomes" id="UP000231480">
    <property type="component" value="Unassembled WGS sequence"/>
</dbReference>
<accession>A0A2G9YCI1</accession>
<reference evidence="1 2" key="1">
    <citation type="submission" date="2017-09" db="EMBL/GenBank/DDBJ databases">
        <title>Depth-based differentiation of microbial function through sediment-hosted aquifers and enrichment of novel symbionts in the deep terrestrial subsurface.</title>
        <authorList>
            <person name="Probst A.J."/>
            <person name="Ladd B."/>
            <person name="Jarett J.K."/>
            <person name="Geller-Mcgrath D.E."/>
            <person name="Sieber C.M."/>
            <person name="Emerson J.B."/>
            <person name="Anantharaman K."/>
            <person name="Thomas B.C."/>
            <person name="Malmstrom R."/>
            <person name="Stieglmeier M."/>
            <person name="Klingl A."/>
            <person name="Woyke T."/>
            <person name="Ryan C.M."/>
            <person name="Banfield J.F."/>
        </authorList>
    </citation>
    <scope>NUCLEOTIDE SEQUENCE [LARGE SCALE GENOMIC DNA]</scope>
    <source>
        <strain evidence="1">CG23_combo_of_CG06-09_8_20_14_all_37_13</strain>
    </source>
</reference>
<dbReference type="AlphaFoldDB" id="A0A2G9YCI1"/>
<dbReference type="GO" id="GO:0003677">
    <property type="term" value="F:DNA binding"/>
    <property type="evidence" value="ECO:0007669"/>
    <property type="project" value="UniProtKB-KW"/>
</dbReference>
<dbReference type="Gene3D" id="3.40.50.450">
    <property type="match status" value="1"/>
</dbReference>
<dbReference type="EMBL" id="PCRH01000059">
    <property type="protein sequence ID" value="PIP16937.1"/>
    <property type="molecule type" value="Genomic_DNA"/>
</dbReference>
<gene>
    <name evidence="1" type="ORF">COX44_02680</name>
</gene>
<dbReference type="SUPFAM" id="SSF102405">
    <property type="entry name" value="MCP/YpsA-like"/>
    <property type="match status" value="1"/>
</dbReference>
<comment type="caution">
    <text evidence="1">The sequence shown here is derived from an EMBL/GenBank/DDBJ whole genome shotgun (WGS) entry which is preliminary data.</text>
</comment>
<proteinExistence type="predicted"/>
<keyword evidence="1" id="KW-0238">DNA-binding</keyword>
<name>A0A2G9YCI1_9BACT</name>
<dbReference type="PANTHER" id="PTHR43393:SF3">
    <property type="entry name" value="LYSINE DECARBOXYLASE-LIKE PROTEIN"/>
    <property type="match status" value="1"/>
</dbReference>
<evidence type="ECO:0000313" key="1">
    <source>
        <dbReference type="EMBL" id="PIP16937.1"/>
    </source>
</evidence>
<dbReference type="GO" id="GO:0005829">
    <property type="term" value="C:cytosol"/>
    <property type="evidence" value="ECO:0007669"/>
    <property type="project" value="TreeGrafter"/>
</dbReference>
<organism evidence="1 2">
    <name type="scientific">Candidatus Portnoybacteria bacterium CG23_combo_of_CG06-09_8_20_14_all_37_13</name>
    <dbReference type="NCBI Taxonomy" id="1974819"/>
    <lineage>
        <taxon>Bacteria</taxon>
        <taxon>Candidatus Portnoyibacteriota</taxon>
    </lineage>
</organism>
<dbReference type="InterPro" id="IPR052341">
    <property type="entry name" value="LOG_family_nucleotidases"/>
</dbReference>
<dbReference type="PANTHER" id="PTHR43393">
    <property type="entry name" value="CYTOKININ RIBOSIDE 5'-MONOPHOSPHATE PHOSPHORIBOHYDROLASE"/>
    <property type="match status" value="1"/>
</dbReference>
<dbReference type="Pfam" id="PF18306">
    <property type="entry name" value="LDcluster4"/>
    <property type="match status" value="1"/>
</dbReference>
<evidence type="ECO:0000313" key="2">
    <source>
        <dbReference type="Proteomes" id="UP000231480"/>
    </source>
</evidence>